<evidence type="ECO:0000313" key="6">
    <source>
        <dbReference type="EMBL" id="GGJ12453.1"/>
    </source>
</evidence>
<comment type="similarity">
    <text evidence="2">Belongs to the bacterial solute-binding protein 5 family.</text>
</comment>
<dbReference type="SUPFAM" id="SSF53850">
    <property type="entry name" value="Periplasmic binding protein-like II"/>
    <property type="match status" value="1"/>
</dbReference>
<sequence length="538" mass="60574">MTKLTRRAALAGAAALTLPRPGLAQADQRPAITIAVQKVVNSNTLEMAREQSNVGSRVFGCYAEMLIDTDWIGDLSLRPGLATAWRRIDDRTVELDLRQGVRFHNGDVMTAEDVVFSFGPERLWGAGGQQAGATLFSSSAAGAAGKAPPPEVPAIARRTYPGFERIEIVRPGVVRFVNRTPDVTLEGRIARNVGMIGSQRGFAEAESWLAWARKPIGTGPYRVAEFRPDRDLVLEAFDEYWGGRPPLRRIRFVEVPEAASRVNGLLSGEYDFACDVNPDQIVDIERNLRFEVVGSTITNHRLTVFDTNHPQLRDARVRRAFTHSIDRQVIVDSLWAGRTAVPKGLQWEYYGEMFQADWSVPAFDPAEARRLLGEAGYRGDPIPYRLLNNYYTNQTATAQILVEMWRQVGLNVQIDMKENWGQIFDRNSPRAVRDWSNSAVFSDPVSSISASFGPQGQSQQVGESRNEEFNRLSVELETSTDRPRRRVVFRRMLEIAEREDPLYTVLHQTATFTAKRKDIRWRAAQAFLMDFRASNWGV</sequence>
<evidence type="ECO:0000313" key="7">
    <source>
        <dbReference type="Proteomes" id="UP000661507"/>
    </source>
</evidence>
<dbReference type="GO" id="GO:0015833">
    <property type="term" value="P:peptide transport"/>
    <property type="evidence" value="ECO:0007669"/>
    <property type="project" value="TreeGrafter"/>
</dbReference>
<comment type="subcellular location">
    <subcellularLocation>
        <location evidence="1">Periplasm</location>
    </subcellularLocation>
</comment>
<name>A0A917NMP9_9PROT</name>
<proteinExistence type="inferred from homology"/>
<dbReference type="InterPro" id="IPR000914">
    <property type="entry name" value="SBP_5_dom"/>
</dbReference>
<dbReference type="RefSeq" id="WP_188966860.1">
    <property type="nucleotide sequence ID" value="NZ_BMKW01000004.1"/>
</dbReference>
<evidence type="ECO:0000256" key="4">
    <source>
        <dbReference type="SAM" id="SignalP"/>
    </source>
</evidence>
<dbReference type="GO" id="GO:1904680">
    <property type="term" value="F:peptide transmembrane transporter activity"/>
    <property type="evidence" value="ECO:0007669"/>
    <property type="project" value="TreeGrafter"/>
</dbReference>
<dbReference type="GO" id="GO:0030288">
    <property type="term" value="C:outer membrane-bounded periplasmic space"/>
    <property type="evidence" value="ECO:0007669"/>
    <property type="project" value="UniProtKB-ARBA"/>
</dbReference>
<dbReference type="EMBL" id="BMKW01000004">
    <property type="protein sequence ID" value="GGJ12453.1"/>
    <property type="molecule type" value="Genomic_DNA"/>
</dbReference>
<evidence type="ECO:0000256" key="1">
    <source>
        <dbReference type="ARBA" id="ARBA00004418"/>
    </source>
</evidence>
<evidence type="ECO:0000256" key="3">
    <source>
        <dbReference type="ARBA" id="ARBA00022729"/>
    </source>
</evidence>
<protein>
    <submittedName>
        <fullName evidence="6">ABC transporter substrate-binding protein</fullName>
    </submittedName>
</protein>
<dbReference type="AlphaFoldDB" id="A0A917NMP9"/>
<dbReference type="Gene3D" id="3.90.76.10">
    <property type="entry name" value="Dipeptide-binding Protein, Domain 1"/>
    <property type="match status" value="1"/>
</dbReference>
<keyword evidence="3 4" id="KW-0732">Signal</keyword>
<dbReference type="GO" id="GO:0043190">
    <property type="term" value="C:ATP-binding cassette (ABC) transporter complex"/>
    <property type="evidence" value="ECO:0007669"/>
    <property type="project" value="InterPro"/>
</dbReference>
<feature type="signal peptide" evidence="4">
    <location>
        <begin position="1"/>
        <end position="24"/>
    </location>
</feature>
<reference evidence="6" key="1">
    <citation type="journal article" date="2014" name="Int. J. Syst. Evol. Microbiol.">
        <title>Complete genome sequence of Corynebacterium casei LMG S-19264T (=DSM 44701T), isolated from a smear-ripened cheese.</title>
        <authorList>
            <consortium name="US DOE Joint Genome Institute (JGI-PGF)"/>
            <person name="Walter F."/>
            <person name="Albersmeier A."/>
            <person name="Kalinowski J."/>
            <person name="Ruckert C."/>
        </authorList>
    </citation>
    <scope>NUCLEOTIDE SEQUENCE</scope>
    <source>
        <strain evidence="6">CGMCC 1.3617</strain>
    </source>
</reference>
<evidence type="ECO:0000256" key="2">
    <source>
        <dbReference type="ARBA" id="ARBA00005695"/>
    </source>
</evidence>
<dbReference type="PANTHER" id="PTHR30290:SF38">
    <property type="entry name" value="D,D-DIPEPTIDE-BINDING PERIPLASMIC PROTEIN DDPA-RELATED"/>
    <property type="match status" value="1"/>
</dbReference>
<dbReference type="Pfam" id="PF00496">
    <property type="entry name" value="SBP_bac_5"/>
    <property type="match status" value="1"/>
</dbReference>
<dbReference type="Gene3D" id="3.10.105.10">
    <property type="entry name" value="Dipeptide-binding Protein, Domain 3"/>
    <property type="match status" value="1"/>
</dbReference>
<dbReference type="PIRSF" id="PIRSF002741">
    <property type="entry name" value="MppA"/>
    <property type="match status" value="1"/>
</dbReference>
<organism evidence="6 7">
    <name type="scientific">Neoroseomonas lacus</name>
    <dbReference type="NCBI Taxonomy" id="287609"/>
    <lineage>
        <taxon>Bacteria</taxon>
        <taxon>Pseudomonadati</taxon>
        <taxon>Pseudomonadota</taxon>
        <taxon>Alphaproteobacteria</taxon>
        <taxon>Acetobacterales</taxon>
        <taxon>Acetobacteraceae</taxon>
        <taxon>Neoroseomonas</taxon>
    </lineage>
</organism>
<keyword evidence="7" id="KW-1185">Reference proteome</keyword>
<feature type="chain" id="PRO_5036931842" evidence="4">
    <location>
        <begin position="25"/>
        <end position="538"/>
    </location>
</feature>
<dbReference type="Gene3D" id="3.40.190.10">
    <property type="entry name" value="Periplasmic binding protein-like II"/>
    <property type="match status" value="1"/>
</dbReference>
<reference evidence="6" key="2">
    <citation type="submission" date="2020-09" db="EMBL/GenBank/DDBJ databases">
        <authorList>
            <person name="Sun Q."/>
            <person name="Zhou Y."/>
        </authorList>
    </citation>
    <scope>NUCLEOTIDE SEQUENCE</scope>
    <source>
        <strain evidence="6">CGMCC 1.3617</strain>
    </source>
</reference>
<feature type="domain" description="Solute-binding protein family 5" evidence="5">
    <location>
        <begin position="77"/>
        <end position="457"/>
    </location>
</feature>
<dbReference type="Proteomes" id="UP000661507">
    <property type="component" value="Unassembled WGS sequence"/>
</dbReference>
<dbReference type="InterPro" id="IPR030678">
    <property type="entry name" value="Peptide/Ni-bd"/>
</dbReference>
<accession>A0A917NMP9</accession>
<dbReference type="InterPro" id="IPR039424">
    <property type="entry name" value="SBP_5"/>
</dbReference>
<gene>
    <name evidence="6" type="ORF">GCM10011320_19630</name>
</gene>
<comment type="caution">
    <text evidence="6">The sequence shown here is derived from an EMBL/GenBank/DDBJ whole genome shotgun (WGS) entry which is preliminary data.</text>
</comment>
<evidence type="ECO:0000259" key="5">
    <source>
        <dbReference type="Pfam" id="PF00496"/>
    </source>
</evidence>
<dbReference type="PANTHER" id="PTHR30290">
    <property type="entry name" value="PERIPLASMIC BINDING COMPONENT OF ABC TRANSPORTER"/>
    <property type="match status" value="1"/>
</dbReference>